<dbReference type="RefSeq" id="WP_146840629.1">
    <property type="nucleotide sequence ID" value="NZ_BJVQ01000094.1"/>
</dbReference>
<dbReference type="SUPFAM" id="SSF51182">
    <property type="entry name" value="RmlC-like cupins"/>
    <property type="match status" value="1"/>
</dbReference>
<name>A0A511FHG0_9CELL</name>
<evidence type="ECO:0000259" key="10">
    <source>
        <dbReference type="Pfam" id="PF20511"/>
    </source>
</evidence>
<evidence type="ECO:0000313" key="11">
    <source>
        <dbReference type="EMBL" id="GEL48643.1"/>
    </source>
</evidence>
<feature type="binding site" evidence="8">
    <location>
        <position position="96"/>
    </location>
    <ligand>
        <name>Zn(2+)</name>
        <dbReference type="ChEBI" id="CHEBI:29105"/>
    </ligand>
</feature>
<reference evidence="12 14" key="2">
    <citation type="submission" date="2020-08" db="EMBL/GenBank/DDBJ databases">
        <title>Sequencing the genomes of 1000 actinobacteria strains.</title>
        <authorList>
            <person name="Klenk H.-P."/>
        </authorList>
    </citation>
    <scope>NUCLEOTIDE SEQUENCE [LARGE SCALE GENOMIC DNA]</scope>
    <source>
        <strain evidence="12 14">DSM 9581</strain>
    </source>
</reference>
<dbReference type="EMBL" id="BJVQ01000094">
    <property type="protein sequence ID" value="GEL48643.1"/>
    <property type="molecule type" value="Genomic_DNA"/>
</dbReference>
<feature type="binding site" evidence="8">
    <location>
        <position position="257"/>
    </location>
    <ligand>
        <name>Zn(2+)</name>
        <dbReference type="ChEBI" id="CHEBI:29105"/>
    </ligand>
</feature>
<feature type="domain" description="Phosphomannose isomerase type I catalytic" evidence="10">
    <location>
        <begin position="1"/>
        <end position="148"/>
    </location>
</feature>
<dbReference type="AlphaFoldDB" id="A0A511FHG0"/>
<dbReference type="Gene3D" id="1.10.441.10">
    <property type="entry name" value="Phosphomannose Isomerase, domain 2"/>
    <property type="match status" value="1"/>
</dbReference>
<protein>
    <recommendedName>
        <fullName evidence="3">mannose-6-phosphate isomerase</fullName>
        <ecNumber evidence="3">5.3.1.8</ecNumber>
    </recommendedName>
</protein>
<dbReference type="EMBL" id="JACHDN010000001">
    <property type="protein sequence ID" value="MBB5473346.1"/>
    <property type="molecule type" value="Genomic_DNA"/>
</dbReference>
<feature type="active site" evidence="7">
    <location>
        <position position="276"/>
    </location>
</feature>
<feature type="binding site" evidence="8">
    <location>
        <position position="133"/>
    </location>
    <ligand>
        <name>Zn(2+)</name>
        <dbReference type="ChEBI" id="CHEBI:29105"/>
    </ligand>
</feature>
<dbReference type="PRINTS" id="PR00714">
    <property type="entry name" value="MAN6PISMRASE"/>
</dbReference>
<dbReference type="OrthoDB" id="9792649at2"/>
<dbReference type="GO" id="GO:0004476">
    <property type="term" value="F:mannose-6-phosphate isomerase activity"/>
    <property type="evidence" value="ECO:0007669"/>
    <property type="project" value="UniProtKB-EC"/>
</dbReference>
<dbReference type="GO" id="GO:0008270">
    <property type="term" value="F:zinc ion binding"/>
    <property type="evidence" value="ECO:0007669"/>
    <property type="project" value="InterPro"/>
</dbReference>
<keyword evidence="4 8" id="KW-0479">Metal-binding</keyword>
<proteinExistence type="inferred from homology"/>
<evidence type="ECO:0000256" key="9">
    <source>
        <dbReference type="SAM" id="MobiDB-lite"/>
    </source>
</evidence>
<dbReference type="InterPro" id="IPR011051">
    <property type="entry name" value="RmlC_Cupin_sf"/>
</dbReference>
<dbReference type="EC" id="5.3.1.8" evidence="3"/>
<dbReference type="NCBIfam" id="TIGR00218">
    <property type="entry name" value="manA"/>
    <property type="match status" value="1"/>
</dbReference>
<keyword evidence="13" id="KW-1185">Reference proteome</keyword>
<dbReference type="Proteomes" id="UP000564629">
    <property type="component" value="Unassembled WGS sequence"/>
</dbReference>
<dbReference type="InterPro" id="IPR014710">
    <property type="entry name" value="RmlC-like_jellyroll"/>
</dbReference>
<dbReference type="InterPro" id="IPR016305">
    <property type="entry name" value="Mannose-6-P_Isomerase"/>
</dbReference>
<evidence type="ECO:0000256" key="6">
    <source>
        <dbReference type="ARBA" id="ARBA00023235"/>
    </source>
</evidence>
<keyword evidence="5 8" id="KW-0862">Zinc</keyword>
<dbReference type="PANTHER" id="PTHR10309">
    <property type="entry name" value="MANNOSE-6-PHOSPHATE ISOMERASE"/>
    <property type="match status" value="1"/>
</dbReference>
<comment type="cofactor">
    <cofactor evidence="8">
        <name>Zn(2+)</name>
        <dbReference type="ChEBI" id="CHEBI:29105"/>
    </cofactor>
    <text evidence="8">Binds 1 zinc ion per subunit.</text>
</comment>
<comment type="catalytic activity">
    <reaction evidence="1">
        <text>D-mannose 6-phosphate = D-fructose 6-phosphate</text>
        <dbReference type="Rhea" id="RHEA:12356"/>
        <dbReference type="ChEBI" id="CHEBI:58735"/>
        <dbReference type="ChEBI" id="CHEBI:61527"/>
        <dbReference type="EC" id="5.3.1.8"/>
    </reaction>
</comment>
<evidence type="ECO:0000256" key="4">
    <source>
        <dbReference type="ARBA" id="ARBA00022723"/>
    </source>
</evidence>
<evidence type="ECO:0000256" key="2">
    <source>
        <dbReference type="ARBA" id="ARBA00010772"/>
    </source>
</evidence>
<evidence type="ECO:0000256" key="1">
    <source>
        <dbReference type="ARBA" id="ARBA00000757"/>
    </source>
</evidence>
<dbReference type="Pfam" id="PF20511">
    <property type="entry name" value="PMI_typeI_cat"/>
    <property type="match status" value="1"/>
</dbReference>
<sequence>MYRLDNPVRRYAWGSTTLVQQLRAQPLDGRPVAEVWIGAHPDDPSVADGTGRRVPLDALIADRPETMLGRRVLEVAGPRLPYLTKILAAAHPLSVQVHPDAAQAEAGYAEQERRGVPRDDPARTYRDRSHKPEVVYALTPFELLSGLREPEQAAKLVAELDVPALDPLVALLRGDAAGPPHRAAFGWLLGQRAADAPWVREVAAVARQAAGSRPELDVVRGLAARFPGDPALLAPLLLNYERLEPGQAIYTAPGTLHAYLGGMAVEVMAASDNVLRAGLTGKHVDVDEVLAVTDFSPRLTGFLRPVRVAPGVVDLVPPVPDFVLRVVTARAGDDLAGPADGPRVVVCVEGEVRVAAADAVRLQPGEAVFVPDADGPLTISGHGTAVVAAA</sequence>
<evidence type="ECO:0000256" key="7">
    <source>
        <dbReference type="PIRSR" id="PIRSR001480-1"/>
    </source>
</evidence>
<reference evidence="11 13" key="1">
    <citation type="submission" date="2019-07" db="EMBL/GenBank/DDBJ databases">
        <title>Whole genome shotgun sequence of Cellulomonas hominis NBRC 16055.</title>
        <authorList>
            <person name="Hosoyama A."/>
            <person name="Uohara A."/>
            <person name="Ohji S."/>
            <person name="Ichikawa N."/>
        </authorList>
    </citation>
    <scope>NUCLEOTIDE SEQUENCE [LARGE SCALE GENOMIC DNA]</scope>
    <source>
        <strain evidence="11 13">NBRC 16055</strain>
    </source>
</reference>
<evidence type="ECO:0000313" key="13">
    <source>
        <dbReference type="Proteomes" id="UP000321723"/>
    </source>
</evidence>
<gene>
    <name evidence="11" type="ORF">CHO01_37590</name>
    <name evidence="12" type="ORF">HNR08_002082</name>
</gene>
<dbReference type="CDD" id="cd07011">
    <property type="entry name" value="cupin_PMI_type_I_N"/>
    <property type="match status" value="1"/>
</dbReference>
<dbReference type="Gene3D" id="2.60.120.10">
    <property type="entry name" value="Jelly Rolls"/>
    <property type="match status" value="2"/>
</dbReference>
<feature type="region of interest" description="Disordered" evidence="9">
    <location>
        <begin position="101"/>
        <end position="128"/>
    </location>
</feature>
<evidence type="ECO:0000313" key="12">
    <source>
        <dbReference type="EMBL" id="MBB5473346.1"/>
    </source>
</evidence>
<dbReference type="PANTHER" id="PTHR10309:SF0">
    <property type="entry name" value="MANNOSE-6-PHOSPHATE ISOMERASE"/>
    <property type="match status" value="1"/>
</dbReference>
<dbReference type="InterPro" id="IPR001250">
    <property type="entry name" value="Man6P_Isoase-1"/>
</dbReference>
<dbReference type="GO" id="GO:0005829">
    <property type="term" value="C:cytosol"/>
    <property type="evidence" value="ECO:0007669"/>
    <property type="project" value="TreeGrafter"/>
</dbReference>
<evidence type="ECO:0000256" key="3">
    <source>
        <dbReference type="ARBA" id="ARBA00011956"/>
    </source>
</evidence>
<dbReference type="InterPro" id="IPR046457">
    <property type="entry name" value="PMI_typeI_cat"/>
</dbReference>
<dbReference type="GO" id="GO:0005975">
    <property type="term" value="P:carbohydrate metabolic process"/>
    <property type="evidence" value="ECO:0007669"/>
    <property type="project" value="InterPro"/>
</dbReference>
<organism evidence="11 13">
    <name type="scientific">Cellulomonas hominis</name>
    <dbReference type="NCBI Taxonomy" id="156981"/>
    <lineage>
        <taxon>Bacteria</taxon>
        <taxon>Bacillati</taxon>
        <taxon>Actinomycetota</taxon>
        <taxon>Actinomycetes</taxon>
        <taxon>Micrococcales</taxon>
        <taxon>Cellulomonadaceae</taxon>
        <taxon>Cellulomonas</taxon>
    </lineage>
</organism>
<dbReference type="PIRSF" id="PIRSF001480">
    <property type="entry name" value="Mannose-6-phosphate_isomerase"/>
    <property type="match status" value="1"/>
</dbReference>
<evidence type="ECO:0000256" key="8">
    <source>
        <dbReference type="PIRSR" id="PIRSR001480-2"/>
    </source>
</evidence>
<evidence type="ECO:0000313" key="14">
    <source>
        <dbReference type="Proteomes" id="UP000564629"/>
    </source>
</evidence>
<feature type="binding site" evidence="8">
    <location>
        <position position="98"/>
    </location>
    <ligand>
        <name>Zn(2+)</name>
        <dbReference type="ChEBI" id="CHEBI:29105"/>
    </ligand>
</feature>
<evidence type="ECO:0000256" key="5">
    <source>
        <dbReference type="ARBA" id="ARBA00022833"/>
    </source>
</evidence>
<dbReference type="GO" id="GO:0009298">
    <property type="term" value="P:GDP-mannose biosynthetic process"/>
    <property type="evidence" value="ECO:0007669"/>
    <property type="project" value="InterPro"/>
</dbReference>
<comment type="caution">
    <text evidence="11">The sequence shown here is derived from an EMBL/GenBank/DDBJ whole genome shotgun (WGS) entry which is preliminary data.</text>
</comment>
<dbReference type="Proteomes" id="UP000321723">
    <property type="component" value="Unassembled WGS sequence"/>
</dbReference>
<accession>A0A511FHG0</accession>
<keyword evidence="6 11" id="KW-0413">Isomerase</keyword>
<feature type="compositionally biased region" description="Basic and acidic residues" evidence="9">
    <location>
        <begin position="110"/>
        <end position="128"/>
    </location>
</feature>
<comment type="similarity">
    <text evidence="2">Belongs to the mannose-6-phosphate isomerase type 1 family.</text>
</comment>